<feature type="non-terminal residue" evidence="1">
    <location>
        <position position="29"/>
    </location>
</feature>
<sequence>MPSHISAVTTRYTDDILKKVRHGLLLPIL</sequence>
<evidence type="ECO:0000313" key="2">
    <source>
        <dbReference type="EMBL" id="CAF4195999.1"/>
    </source>
</evidence>
<accession>A0A815GDQ8</accession>
<dbReference type="EMBL" id="CAJNOQ010014233">
    <property type="protein sequence ID" value="CAF1337482.1"/>
    <property type="molecule type" value="Genomic_DNA"/>
</dbReference>
<evidence type="ECO:0000313" key="1">
    <source>
        <dbReference type="EMBL" id="CAF1337482.1"/>
    </source>
</evidence>
<dbReference type="Proteomes" id="UP000681722">
    <property type="component" value="Unassembled WGS sequence"/>
</dbReference>
<dbReference type="Proteomes" id="UP000663829">
    <property type="component" value="Unassembled WGS sequence"/>
</dbReference>
<evidence type="ECO:0000313" key="3">
    <source>
        <dbReference type="Proteomes" id="UP000663829"/>
    </source>
</evidence>
<proteinExistence type="predicted"/>
<comment type="caution">
    <text evidence="1">The sequence shown here is derived from an EMBL/GenBank/DDBJ whole genome shotgun (WGS) entry which is preliminary data.</text>
</comment>
<name>A0A815GDQ8_9BILA</name>
<dbReference type="AlphaFoldDB" id="A0A815GDQ8"/>
<protein>
    <submittedName>
        <fullName evidence="1">Uncharacterized protein</fullName>
    </submittedName>
</protein>
<reference evidence="1" key="1">
    <citation type="submission" date="2021-02" db="EMBL/GenBank/DDBJ databases">
        <authorList>
            <person name="Nowell W R."/>
        </authorList>
    </citation>
    <scope>NUCLEOTIDE SEQUENCE</scope>
</reference>
<gene>
    <name evidence="1" type="ORF">GPM918_LOCUS30263</name>
    <name evidence="2" type="ORF">SRO942_LOCUS30871</name>
</gene>
<dbReference type="EMBL" id="CAJOBC010056838">
    <property type="protein sequence ID" value="CAF4195999.1"/>
    <property type="molecule type" value="Genomic_DNA"/>
</dbReference>
<organism evidence="1 3">
    <name type="scientific">Didymodactylos carnosus</name>
    <dbReference type="NCBI Taxonomy" id="1234261"/>
    <lineage>
        <taxon>Eukaryota</taxon>
        <taxon>Metazoa</taxon>
        <taxon>Spiralia</taxon>
        <taxon>Gnathifera</taxon>
        <taxon>Rotifera</taxon>
        <taxon>Eurotatoria</taxon>
        <taxon>Bdelloidea</taxon>
        <taxon>Philodinida</taxon>
        <taxon>Philodinidae</taxon>
        <taxon>Didymodactylos</taxon>
    </lineage>
</organism>
<keyword evidence="3" id="KW-1185">Reference proteome</keyword>